<feature type="region of interest" description="Disordered" evidence="1">
    <location>
        <begin position="59"/>
        <end position="84"/>
    </location>
</feature>
<feature type="compositionally biased region" description="Basic and acidic residues" evidence="1">
    <location>
        <begin position="74"/>
        <end position="84"/>
    </location>
</feature>
<sequence length="84" mass="9526">MMLARPEKHRCIECGMPFGSAAFWYHQGNIDNGPAYWCDRGILCSPACSLAHHRKRAAEGTLPDHPAPDPFDIDPIRSLREERH</sequence>
<dbReference type="AlphaFoldDB" id="A0A1I4E1H3"/>
<protein>
    <submittedName>
        <fullName evidence="2">Uncharacterized protein</fullName>
    </submittedName>
</protein>
<keyword evidence="3" id="KW-1185">Reference proteome</keyword>
<reference evidence="2 3" key="1">
    <citation type="submission" date="2016-10" db="EMBL/GenBank/DDBJ databases">
        <authorList>
            <person name="Varghese N."/>
            <person name="Submissions S."/>
        </authorList>
    </citation>
    <scope>NUCLEOTIDE SEQUENCE [LARGE SCALE GENOMIC DNA]</scope>
    <source>
        <strain evidence="2 3">DSM 21822</strain>
    </source>
</reference>
<gene>
    <name evidence="2" type="ORF">SAMN04488498_12095</name>
</gene>
<organism evidence="2 3">
    <name type="scientific">Neomesorhizobium albiziae</name>
    <dbReference type="NCBI Taxonomy" id="335020"/>
    <lineage>
        <taxon>Bacteria</taxon>
        <taxon>Pseudomonadati</taxon>
        <taxon>Pseudomonadota</taxon>
        <taxon>Alphaproteobacteria</taxon>
        <taxon>Hyphomicrobiales</taxon>
        <taxon>Phyllobacteriaceae</taxon>
        <taxon>Neomesorhizobium</taxon>
    </lineage>
</organism>
<accession>A0A1I4E1H3</accession>
<evidence type="ECO:0000313" key="3">
    <source>
        <dbReference type="Proteomes" id="UP000323300"/>
    </source>
</evidence>
<name>A0A1I4E1H3_9HYPH</name>
<dbReference type="Proteomes" id="UP000323300">
    <property type="component" value="Unassembled WGS sequence"/>
</dbReference>
<proteinExistence type="predicted"/>
<evidence type="ECO:0000313" key="2">
    <source>
        <dbReference type="EMBL" id="SFK97991.1"/>
    </source>
</evidence>
<evidence type="ECO:0000256" key="1">
    <source>
        <dbReference type="SAM" id="MobiDB-lite"/>
    </source>
</evidence>
<dbReference type="EMBL" id="FOSL01000020">
    <property type="protein sequence ID" value="SFK97991.1"/>
    <property type="molecule type" value="Genomic_DNA"/>
</dbReference>